<evidence type="ECO:0000259" key="2">
    <source>
        <dbReference type="Pfam" id="PF12158"/>
    </source>
</evidence>
<sequence>MTAFDLFLLLGGLLLAVGGPLTYLREQRGWERRSRSVAGVIVGVEMRDSDTESSVPTRHARVRYEFDGRSYECVAHYGTSWRSFELGEAREVHLDPHEPQDARVHSDLVRRIETVGYLGAPVVGAALLVALLWRNLG</sequence>
<feature type="transmembrane region" description="Helical" evidence="1">
    <location>
        <begin position="115"/>
        <end position="133"/>
    </location>
</feature>
<feature type="domain" description="DUF3592" evidence="2">
    <location>
        <begin position="38"/>
        <end position="107"/>
    </location>
</feature>
<dbReference type="EMBL" id="CP036287">
    <property type="protein sequence ID" value="QDU65895.1"/>
    <property type="molecule type" value="Genomic_DNA"/>
</dbReference>
<reference evidence="3 4" key="1">
    <citation type="submission" date="2019-02" db="EMBL/GenBank/DDBJ databases">
        <title>Deep-cultivation of Planctomycetes and their phenomic and genomic characterization uncovers novel biology.</title>
        <authorList>
            <person name="Wiegand S."/>
            <person name="Jogler M."/>
            <person name="Boedeker C."/>
            <person name="Pinto D."/>
            <person name="Vollmers J."/>
            <person name="Rivas-Marin E."/>
            <person name="Kohn T."/>
            <person name="Peeters S.H."/>
            <person name="Heuer A."/>
            <person name="Rast P."/>
            <person name="Oberbeckmann S."/>
            <person name="Bunk B."/>
            <person name="Jeske O."/>
            <person name="Meyerdierks A."/>
            <person name="Storesund J.E."/>
            <person name="Kallscheuer N."/>
            <person name="Luecker S."/>
            <person name="Lage O.M."/>
            <person name="Pohl T."/>
            <person name="Merkel B.J."/>
            <person name="Hornburger P."/>
            <person name="Mueller R.-W."/>
            <person name="Bruemmer F."/>
            <person name="Labrenz M."/>
            <person name="Spormann A.M."/>
            <person name="Op den Camp H."/>
            <person name="Overmann J."/>
            <person name="Amann R."/>
            <person name="Jetten M.S.M."/>
            <person name="Mascher T."/>
            <person name="Medema M.H."/>
            <person name="Devos D.P."/>
            <person name="Kaster A.-K."/>
            <person name="Ovreas L."/>
            <person name="Rohde M."/>
            <person name="Galperin M.Y."/>
            <person name="Jogler C."/>
        </authorList>
    </citation>
    <scope>NUCLEOTIDE SEQUENCE [LARGE SCALE GENOMIC DNA]</scope>
    <source>
        <strain evidence="3 4">Pla133</strain>
    </source>
</reference>
<dbReference type="Pfam" id="PF12158">
    <property type="entry name" value="DUF3592"/>
    <property type="match status" value="1"/>
</dbReference>
<keyword evidence="1" id="KW-1133">Transmembrane helix</keyword>
<dbReference type="KEGG" id="pbap:Pla133_09610"/>
<evidence type="ECO:0000313" key="3">
    <source>
        <dbReference type="EMBL" id="QDU65895.1"/>
    </source>
</evidence>
<name>A0A518BFZ7_9BACT</name>
<dbReference type="Proteomes" id="UP000316921">
    <property type="component" value="Chromosome"/>
</dbReference>
<organism evidence="3 4">
    <name type="scientific">Engelhardtia mirabilis</name>
    <dbReference type="NCBI Taxonomy" id="2528011"/>
    <lineage>
        <taxon>Bacteria</taxon>
        <taxon>Pseudomonadati</taxon>
        <taxon>Planctomycetota</taxon>
        <taxon>Planctomycetia</taxon>
        <taxon>Planctomycetia incertae sedis</taxon>
        <taxon>Engelhardtia</taxon>
    </lineage>
</organism>
<feature type="transmembrane region" description="Helical" evidence="1">
    <location>
        <begin position="6"/>
        <end position="24"/>
    </location>
</feature>
<dbReference type="RefSeq" id="WP_145062947.1">
    <property type="nucleotide sequence ID" value="NZ_CP036287.1"/>
</dbReference>
<accession>A0A518BFZ7</accession>
<keyword evidence="4" id="KW-1185">Reference proteome</keyword>
<dbReference type="AlphaFoldDB" id="A0A518BFZ7"/>
<proteinExistence type="predicted"/>
<evidence type="ECO:0000256" key="1">
    <source>
        <dbReference type="SAM" id="Phobius"/>
    </source>
</evidence>
<gene>
    <name evidence="3" type="ORF">Pla133_09610</name>
</gene>
<evidence type="ECO:0000313" key="4">
    <source>
        <dbReference type="Proteomes" id="UP000316921"/>
    </source>
</evidence>
<protein>
    <recommendedName>
        <fullName evidence="2">DUF3592 domain-containing protein</fullName>
    </recommendedName>
</protein>
<dbReference type="InterPro" id="IPR021994">
    <property type="entry name" value="DUF3592"/>
</dbReference>
<keyword evidence="1" id="KW-0812">Transmembrane</keyword>
<keyword evidence="1" id="KW-0472">Membrane</keyword>